<sequence length="88" mass="9748">MENTDNDDDNGVERHSKPCKPQLTISERWAGEVLFFSVKATVYNDWQQREGVTPSLHLMERCCPSLALQSCPAASANRGALGISDCHI</sequence>
<proteinExistence type="predicted"/>
<accession>A0A5B7G118</accession>
<keyword evidence="2" id="KW-1185">Reference proteome</keyword>
<comment type="caution">
    <text evidence="1">The sequence shown here is derived from an EMBL/GenBank/DDBJ whole genome shotgun (WGS) entry which is preliminary data.</text>
</comment>
<reference evidence="1 2" key="1">
    <citation type="submission" date="2019-05" db="EMBL/GenBank/DDBJ databases">
        <title>Another draft genome of Portunus trituberculatus and its Hox gene families provides insights of decapod evolution.</title>
        <authorList>
            <person name="Jeong J.-H."/>
            <person name="Song I."/>
            <person name="Kim S."/>
            <person name="Choi T."/>
            <person name="Kim D."/>
            <person name="Ryu S."/>
            <person name="Kim W."/>
        </authorList>
    </citation>
    <scope>NUCLEOTIDE SEQUENCE [LARGE SCALE GENOMIC DNA]</scope>
    <source>
        <tissue evidence="1">Muscle</tissue>
    </source>
</reference>
<name>A0A5B7G118_PORTR</name>
<evidence type="ECO:0000313" key="1">
    <source>
        <dbReference type="EMBL" id="MPC53521.1"/>
    </source>
</evidence>
<gene>
    <name evidence="1" type="ORF">E2C01_047416</name>
</gene>
<evidence type="ECO:0000313" key="2">
    <source>
        <dbReference type="Proteomes" id="UP000324222"/>
    </source>
</evidence>
<dbReference type="AlphaFoldDB" id="A0A5B7G118"/>
<protein>
    <submittedName>
        <fullName evidence="1">Uncharacterized protein</fullName>
    </submittedName>
</protein>
<dbReference type="EMBL" id="VSRR010011689">
    <property type="protein sequence ID" value="MPC53521.1"/>
    <property type="molecule type" value="Genomic_DNA"/>
</dbReference>
<organism evidence="1 2">
    <name type="scientific">Portunus trituberculatus</name>
    <name type="common">Swimming crab</name>
    <name type="synonym">Neptunus trituberculatus</name>
    <dbReference type="NCBI Taxonomy" id="210409"/>
    <lineage>
        <taxon>Eukaryota</taxon>
        <taxon>Metazoa</taxon>
        <taxon>Ecdysozoa</taxon>
        <taxon>Arthropoda</taxon>
        <taxon>Crustacea</taxon>
        <taxon>Multicrustacea</taxon>
        <taxon>Malacostraca</taxon>
        <taxon>Eumalacostraca</taxon>
        <taxon>Eucarida</taxon>
        <taxon>Decapoda</taxon>
        <taxon>Pleocyemata</taxon>
        <taxon>Brachyura</taxon>
        <taxon>Eubrachyura</taxon>
        <taxon>Portunoidea</taxon>
        <taxon>Portunidae</taxon>
        <taxon>Portuninae</taxon>
        <taxon>Portunus</taxon>
    </lineage>
</organism>
<dbReference type="Proteomes" id="UP000324222">
    <property type="component" value="Unassembled WGS sequence"/>
</dbReference>